<keyword evidence="1 2" id="KW-0732">Signal</keyword>
<reference evidence="5" key="2">
    <citation type="submission" date="2016-04" db="EMBL/GenBank/DDBJ databases">
        <title>First Complete Genome Sequence of a Subdivision 6 Acidobacterium.</title>
        <authorList>
            <person name="Huang S."/>
            <person name="Vieira S."/>
            <person name="Bunk B."/>
            <person name="Riedel T."/>
            <person name="Sproeer C."/>
            <person name="Overmann J."/>
        </authorList>
    </citation>
    <scope>NUCLEOTIDE SEQUENCE [LARGE SCALE GENOMIC DNA]</scope>
    <source>
        <strain evidence="5">DSM 100886 HEG_-6_39</strain>
    </source>
</reference>
<dbReference type="Proteomes" id="UP000076079">
    <property type="component" value="Chromosome"/>
</dbReference>
<evidence type="ECO:0000259" key="3">
    <source>
        <dbReference type="Pfam" id="PF13505"/>
    </source>
</evidence>
<keyword evidence="5" id="KW-1185">Reference proteome</keyword>
<dbReference type="RefSeq" id="WP_110174215.1">
    <property type="nucleotide sequence ID" value="NZ_CP015136.1"/>
</dbReference>
<dbReference type="InterPro" id="IPR027385">
    <property type="entry name" value="Beta-barrel_OMP"/>
</dbReference>
<evidence type="ECO:0000313" key="4">
    <source>
        <dbReference type="EMBL" id="AMY12790.1"/>
    </source>
</evidence>
<dbReference type="SUPFAM" id="SSF56925">
    <property type="entry name" value="OMPA-like"/>
    <property type="match status" value="1"/>
</dbReference>
<dbReference type="AlphaFoldDB" id="A0A143PXK9"/>
<feature type="chain" id="PRO_5007512137" description="Outer membrane protein beta-barrel domain-containing protein" evidence="2">
    <location>
        <begin position="22"/>
        <end position="192"/>
    </location>
</feature>
<gene>
    <name evidence="4" type="ORF">LuPra_06072</name>
</gene>
<dbReference type="KEGG" id="abac:LuPra_06072"/>
<evidence type="ECO:0000313" key="5">
    <source>
        <dbReference type="Proteomes" id="UP000076079"/>
    </source>
</evidence>
<organism evidence="4 5">
    <name type="scientific">Luteitalea pratensis</name>
    <dbReference type="NCBI Taxonomy" id="1855912"/>
    <lineage>
        <taxon>Bacteria</taxon>
        <taxon>Pseudomonadati</taxon>
        <taxon>Acidobacteriota</taxon>
        <taxon>Vicinamibacteria</taxon>
        <taxon>Vicinamibacterales</taxon>
        <taxon>Vicinamibacteraceae</taxon>
        <taxon>Luteitalea</taxon>
    </lineage>
</organism>
<feature type="signal peptide" evidence="2">
    <location>
        <begin position="1"/>
        <end position="21"/>
    </location>
</feature>
<dbReference type="Gene3D" id="2.40.160.20">
    <property type="match status" value="1"/>
</dbReference>
<evidence type="ECO:0000256" key="2">
    <source>
        <dbReference type="SAM" id="SignalP"/>
    </source>
</evidence>
<sequence length="192" mass="20513" precursor="true">MHKILLTSLVMAAFAASPAAAQTTGGLVTPFVGVATGTPIDENRTVYGGSIGATGSVIGFEFDFGYSPNFYEIEDDFGELGSSGSVSTLMGNLLIGLPLGRVRPYATFGAGLMRSNLDVFDVFDDLDRSDFGVNYGGGVMAFLTDHVGIRGDIRHFRSLQNDDLDDSFTDPGDFDLGDFTFWRATAGVVFKF</sequence>
<dbReference type="InterPro" id="IPR011250">
    <property type="entry name" value="OMP/PagP_B-barrel"/>
</dbReference>
<dbReference type="STRING" id="1855912.LuPra_06072"/>
<reference evidence="4 5" key="1">
    <citation type="journal article" date="2016" name="Genome Announc.">
        <title>First Complete Genome Sequence of a Subdivision 6 Acidobacterium Strain.</title>
        <authorList>
            <person name="Huang S."/>
            <person name="Vieira S."/>
            <person name="Bunk B."/>
            <person name="Riedel T."/>
            <person name="Sproer C."/>
            <person name="Overmann J."/>
        </authorList>
    </citation>
    <scope>NUCLEOTIDE SEQUENCE [LARGE SCALE GENOMIC DNA]</scope>
    <source>
        <strain evidence="5">DSM 100886 HEG_-6_39</strain>
    </source>
</reference>
<dbReference type="EMBL" id="CP015136">
    <property type="protein sequence ID" value="AMY12790.1"/>
    <property type="molecule type" value="Genomic_DNA"/>
</dbReference>
<feature type="domain" description="Outer membrane protein beta-barrel" evidence="3">
    <location>
        <begin position="7"/>
        <end position="165"/>
    </location>
</feature>
<accession>A0A143PXK9</accession>
<evidence type="ECO:0000256" key="1">
    <source>
        <dbReference type="ARBA" id="ARBA00022729"/>
    </source>
</evidence>
<proteinExistence type="predicted"/>
<dbReference type="Pfam" id="PF13505">
    <property type="entry name" value="OMP_b-brl"/>
    <property type="match status" value="1"/>
</dbReference>
<name>A0A143PXK9_LUTPR</name>
<protein>
    <recommendedName>
        <fullName evidence="3">Outer membrane protein beta-barrel domain-containing protein</fullName>
    </recommendedName>
</protein>